<sequence>MGDRDMVAQPPRADALPTGPISALRAEVQSEAIKAFVFAWETLLERAAGELPARKELHPRIIMPFMSSCWLYSRDMDGEFFCVLTGETVRNFWRAPTRGRYLRDIIPDGGHVAVQDRLSLAIDRPCMIHCINRCAGKQHVFAERIYAPLARDPDGADYVFGCSNYHVKRDQQAQAVEQKADTMQLFDCYSLRFIEKRVCAIP</sequence>
<keyword evidence="2" id="KW-1185">Reference proteome</keyword>
<name>A0ABV7L710_9PROT</name>
<reference evidence="2" key="1">
    <citation type="journal article" date="2019" name="Int. J. Syst. Evol. Microbiol.">
        <title>The Global Catalogue of Microorganisms (GCM) 10K type strain sequencing project: providing services to taxonomists for standard genome sequencing and annotation.</title>
        <authorList>
            <consortium name="The Broad Institute Genomics Platform"/>
            <consortium name="The Broad Institute Genome Sequencing Center for Infectious Disease"/>
            <person name="Wu L."/>
            <person name="Ma J."/>
        </authorList>
    </citation>
    <scope>NUCLEOTIDE SEQUENCE [LARGE SCALE GENOMIC DNA]</scope>
    <source>
        <strain evidence="2">KCTC 42964</strain>
    </source>
</reference>
<evidence type="ECO:0000313" key="2">
    <source>
        <dbReference type="Proteomes" id="UP001595528"/>
    </source>
</evidence>
<comment type="caution">
    <text evidence="1">The sequence shown here is derived from an EMBL/GenBank/DDBJ whole genome shotgun (WGS) entry which is preliminary data.</text>
</comment>
<dbReference type="Proteomes" id="UP001595528">
    <property type="component" value="Unassembled WGS sequence"/>
</dbReference>
<organism evidence="1 2">
    <name type="scientific">Marinibaculum pumilum</name>
    <dbReference type="NCBI Taxonomy" id="1766165"/>
    <lineage>
        <taxon>Bacteria</taxon>
        <taxon>Pseudomonadati</taxon>
        <taxon>Pseudomonadota</taxon>
        <taxon>Alphaproteobacteria</taxon>
        <taxon>Rhodospirillales</taxon>
        <taxon>Rhodospirillaceae</taxon>
        <taxon>Marinibaculum</taxon>
    </lineage>
</organism>
<dbReference type="EMBL" id="JBHRTR010000036">
    <property type="protein sequence ID" value="MFC3230196.1"/>
    <property type="molecule type" value="Genomic_DNA"/>
</dbReference>
<gene>
    <name evidence="1" type="ORF">ACFOGJ_23300</name>
</gene>
<evidence type="ECO:0000313" key="1">
    <source>
        <dbReference type="EMBL" id="MFC3230196.1"/>
    </source>
</evidence>
<protein>
    <recommendedName>
        <fullName evidence="3">PAS domain-containing protein</fullName>
    </recommendedName>
</protein>
<accession>A0ABV7L710</accession>
<proteinExistence type="predicted"/>
<evidence type="ECO:0008006" key="3">
    <source>
        <dbReference type="Google" id="ProtNLM"/>
    </source>
</evidence>
<dbReference type="RefSeq" id="WP_379905135.1">
    <property type="nucleotide sequence ID" value="NZ_JBHRTR010000036.1"/>
</dbReference>